<sequence length="269" mass="30108">MVGAKPCNTPLSTSKIDHASPLLDNASAYRSLVGALQYLTWTRPDLSFAVNLVCQFMHTPKVSHFQAVKRILRYLKGSIDHGLWFSKCSSVPSLKAFSDADWAGCELDRRSTGGYCIFLGNSLISWSAKKQPTVARSSTEAEYRSLANTASEITWICQLLADIGFCLPCPPQLWCDNVSAISLAKNPVFHARTKHVELDYHYIREKVVAKHISLHYICSQDQVADICTKSLAAARFLFLRDKLQLRVPKFRLRGDIKGNIVNTLSRDNT</sequence>
<comment type="caution">
    <text evidence="1">The sequence shown here is derived from an EMBL/GenBank/DDBJ whole genome shotgun (WGS) entry which is preliminary data.</text>
</comment>
<dbReference type="AlphaFoldDB" id="A0A540MDM7"/>
<dbReference type="PANTHER" id="PTHR11439">
    <property type="entry name" value="GAG-POL-RELATED RETROTRANSPOSON"/>
    <property type="match status" value="1"/>
</dbReference>
<evidence type="ECO:0008006" key="3">
    <source>
        <dbReference type="Google" id="ProtNLM"/>
    </source>
</evidence>
<dbReference type="Proteomes" id="UP000315295">
    <property type="component" value="Unassembled WGS sequence"/>
</dbReference>
<name>A0A540MDM7_MALBA</name>
<dbReference type="EMBL" id="VIEB01000285">
    <property type="protein sequence ID" value="TQD96815.1"/>
    <property type="molecule type" value="Genomic_DNA"/>
</dbReference>
<keyword evidence="2" id="KW-1185">Reference proteome</keyword>
<dbReference type="PANTHER" id="PTHR11439:SF455">
    <property type="entry name" value="RLK (RECEPTOR-LIKE PROTEIN KINASE) 8, PUTATIVE-RELATED"/>
    <property type="match status" value="1"/>
</dbReference>
<evidence type="ECO:0000313" key="2">
    <source>
        <dbReference type="Proteomes" id="UP000315295"/>
    </source>
</evidence>
<gene>
    <name evidence="1" type="ORF">C1H46_017547</name>
</gene>
<organism evidence="1 2">
    <name type="scientific">Malus baccata</name>
    <name type="common">Siberian crab apple</name>
    <name type="synonym">Pyrus baccata</name>
    <dbReference type="NCBI Taxonomy" id="106549"/>
    <lineage>
        <taxon>Eukaryota</taxon>
        <taxon>Viridiplantae</taxon>
        <taxon>Streptophyta</taxon>
        <taxon>Embryophyta</taxon>
        <taxon>Tracheophyta</taxon>
        <taxon>Spermatophyta</taxon>
        <taxon>Magnoliopsida</taxon>
        <taxon>eudicotyledons</taxon>
        <taxon>Gunneridae</taxon>
        <taxon>Pentapetalae</taxon>
        <taxon>rosids</taxon>
        <taxon>fabids</taxon>
        <taxon>Rosales</taxon>
        <taxon>Rosaceae</taxon>
        <taxon>Amygdaloideae</taxon>
        <taxon>Maleae</taxon>
        <taxon>Malus</taxon>
    </lineage>
</organism>
<protein>
    <recommendedName>
        <fullName evidence="3">Reverse transcriptase Ty1/copia-type domain-containing protein</fullName>
    </recommendedName>
</protein>
<accession>A0A540MDM7</accession>
<dbReference type="InterPro" id="IPR043502">
    <property type="entry name" value="DNA/RNA_pol_sf"/>
</dbReference>
<dbReference type="STRING" id="106549.A0A540MDM7"/>
<reference evidence="1 2" key="1">
    <citation type="journal article" date="2019" name="G3 (Bethesda)">
        <title>Sequencing of a Wild Apple (Malus baccata) Genome Unravels the Differences Between Cultivated and Wild Apple Species Regarding Disease Resistance and Cold Tolerance.</title>
        <authorList>
            <person name="Chen X."/>
        </authorList>
    </citation>
    <scope>NUCLEOTIDE SEQUENCE [LARGE SCALE GENOMIC DNA]</scope>
    <source>
        <strain evidence="2">cv. Shandingzi</strain>
        <tissue evidence="1">Leaves</tissue>
    </source>
</reference>
<evidence type="ECO:0000313" key="1">
    <source>
        <dbReference type="EMBL" id="TQD96815.1"/>
    </source>
</evidence>
<proteinExistence type="predicted"/>
<dbReference type="SUPFAM" id="SSF56672">
    <property type="entry name" value="DNA/RNA polymerases"/>
    <property type="match status" value="1"/>
</dbReference>
<dbReference type="CDD" id="cd09272">
    <property type="entry name" value="RNase_HI_RT_Ty1"/>
    <property type="match status" value="1"/>
</dbReference>